<reference evidence="10" key="1">
    <citation type="journal article" date="2014" name="Int. J. Syst. Evol. Microbiol.">
        <title>Complete genome sequence of Corynebacterium casei LMG S-19264T (=DSM 44701T), isolated from a smear-ripened cheese.</title>
        <authorList>
            <consortium name="US DOE Joint Genome Institute (JGI-PGF)"/>
            <person name="Walter F."/>
            <person name="Albersmeier A."/>
            <person name="Kalinowski J."/>
            <person name="Ruckert C."/>
        </authorList>
    </citation>
    <scope>NUCLEOTIDE SEQUENCE</scope>
    <source>
        <strain evidence="10">CGMCC 4.7430</strain>
    </source>
</reference>
<dbReference type="GO" id="GO:0016787">
    <property type="term" value="F:hydrolase activity"/>
    <property type="evidence" value="ECO:0007669"/>
    <property type="project" value="UniProtKB-KW"/>
</dbReference>
<dbReference type="SUPFAM" id="SSF88723">
    <property type="entry name" value="PIN domain-like"/>
    <property type="match status" value="1"/>
</dbReference>
<evidence type="ECO:0000256" key="1">
    <source>
        <dbReference type="ARBA" id="ARBA00001946"/>
    </source>
</evidence>
<comment type="similarity">
    <text evidence="7 8">Belongs to the PINc/VapC protein family.</text>
</comment>
<name>A0A918A9W0_9ACTN</name>
<dbReference type="InterPro" id="IPR050556">
    <property type="entry name" value="Type_II_TA_system_RNase"/>
</dbReference>
<evidence type="ECO:0000256" key="6">
    <source>
        <dbReference type="ARBA" id="ARBA00022842"/>
    </source>
</evidence>
<dbReference type="InterPro" id="IPR022907">
    <property type="entry name" value="VapC_family"/>
</dbReference>
<reference evidence="10" key="2">
    <citation type="submission" date="2020-09" db="EMBL/GenBank/DDBJ databases">
        <authorList>
            <person name="Sun Q."/>
            <person name="Zhou Y."/>
        </authorList>
    </citation>
    <scope>NUCLEOTIDE SEQUENCE</scope>
    <source>
        <strain evidence="10">CGMCC 4.7430</strain>
    </source>
</reference>
<comment type="function">
    <text evidence="8">Toxic component of a toxin-antitoxin (TA) system. An RNase.</text>
</comment>
<keyword evidence="5 8" id="KW-0378">Hydrolase</keyword>
<dbReference type="GO" id="GO:0090729">
    <property type="term" value="F:toxin activity"/>
    <property type="evidence" value="ECO:0007669"/>
    <property type="project" value="UniProtKB-KW"/>
</dbReference>
<organism evidence="10 11">
    <name type="scientific">Nonomuraea glycinis</name>
    <dbReference type="NCBI Taxonomy" id="2047744"/>
    <lineage>
        <taxon>Bacteria</taxon>
        <taxon>Bacillati</taxon>
        <taxon>Actinomycetota</taxon>
        <taxon>Actinomycetes</taxon>
        <taxon>Streptosporangiales</taxon>
        <taxon>Streptosporangiaceae</taxon>
        <taxon>Nonomuraea</taxon>
    </lineage>
</organism>
<evidence type="ECO:0000256" key="4">
    <source>
        <dbReference type="ARBA" id="ARBA00022723"/>
    </source>
</evidence>
<dbReference type="InterPro" id="IPR029060">
    <property type="entry name" value="PIN-like_dom_sf"/>
</dbReference>
<dbReference type="GO" id="GO:0000287">
    <property type="term" value="F:magnesium ion binding"/>
    <property type="evidence" value="ECO:0007669"/>
    <property type="project" value="UniProtKB-UniRule"/>
</dbReference>
<sequence>MAATGVIYLLDKSALARIRTSEVVAKALHPLYAAQVVATCPIIDLEVCYSARDPAHFQRIRRAQQQVIQFSMGDHVYKRACEVQEQLVRAAQHRGIGPADLLIAACAEVHGATVLHYDRDFDRISEITGQPSLWVVPPGSVP</sequence>
<evidence type="ECO:0000256" key="2">
    <source>
        <dbReference type="ARBA" id="ARBA00022649"/>
    </source>
</evidence>
<dbReference type="PANTHER" id="PTHR33653:SF1">
    <property type="entry name" value="RIBONUCLEASE VAPC2"/>
    <property type="match status" value="1"/>
</dbReference>
<dbReference type="AlphaFoldDB" id="A0A918A9W0"/>
<dbReference type="PANTHER" id="PTHR33653">
    <property type="entry name" value="RIBONUCLEASE VAPC2"/>
    <property type="match status" value="1"/>
</dbReference>
<dbReference type="Pfam" id="PF01850">
    <property type="entry name" value="PIN"/>
    <property type="match status" value="1"/>
</dbReference>
<evidence type="ECO:0000259" key="9">
    <source>
        <dbReference type="Pfam" id="PF01850"/>
    </source>
</evidence>
<keyword evidence="11" id="KW-1185">Reference proteome</keyword>
<evidence type="ECO:0000256" key="5">
    <source>
        <dbReference type="ARBA" id="ARBA00022801"/>
    </source>
</evidence>
<accession>A0A918A9W0</accession>
<feature type="binding site" evidence="8">
    <location>
        <position position="11"/>
    </location>
    <ligand>
        <name>Mg(2+)</name>
        <dbReference type="ChEBI" id="CHEBI:18420"/>
    </ligand>
</feature>
<comment type="cofactor">
    <cofactor evidence="1 8">
        <name>Mg(2+)</name>
        <dbReference type="ChEBI" id="CHEBI:18420"/>
    </cofactor>
</comment>
<dbReference type="GO" id="GO:0004540">
    <property type="term" value="F:RNA nuclease activity"/>
    <property type="evidence" value="ECO:0007669"/>
    <property type="project" value="InterPro"/>
</dbReference>
<keyword evidence="3 8" id="KW-0540">Nuclease</keyword>
<dbReference type="EMBL" id="BMNK01000009">
    <property type="protein sequence ID" value="GGP10398.1"/>
    <property type="molecule type" value="Genomic_DNA"/>
</dbReference>
<comment type="caution">
    <text evidence="10">The sequence shown here is derived from an EMBL/GenBank/DDBJ whole genome shotgun (WGS) entry which is preliminary data.</text>
</comment>
<protein>
    <recommendedName>
        <fullName evidence="8">Ribonuclease VapC</fullName>
        <shortName evidence="8">RNase VapC</shortName>
        <ecNumber evidence="8">3.1.-.-</ecNumber>
    </recommendedName>
    <alternativeName>
        <fullName evidence="8">Toxin VapC</fullName>
    </alternativeName>
</protein>
<dbReference type="HAMAP" id="MF_00265">
    <property type="entry name" value="VapC_Nob1"/>
    <property type="match status" value="1"/>
</dbReference>
<dbReference type="Proteomes" id="UP000660745">
    <property type="component" value="Unassembled WGS sequence"/>
</dbReference>
<gene>
    <name evidence="8" type="primary">vapC</name>
    <name evidence="10" type="ORF">GCM10012278_49870</name>
</gene>
<evidence type="ECO:0000256" key="8">
    <source>
        <dbReference type="HAMAP-Rule" id="MF_00265"/>
    </source>
</evidence>
<keyword evidence="4 8" id="KW-0479">Metal-binding</keyword>
<dbReference type="CDD" id="cd18755">
    <property type="entry name" value="PIN_MtVapC3_VapC21-like"/>
    <property type="match status" value="1"/>
</dbReference>
<dbReference type="EC" id="3.1.-.-" evidence="8"/>
<evidence type="ECO:0000313" key="11">
    <source>
        <dbReference type="Proteomes" id="UP000660745"/>
    </source>
</evidence>
<dbReference type="Gene3D" id="3.40.50.1010">
    <property type="entry name" value="5'-nuclease"/>
    <property type="match status" value="1"/>
</dbReference>
<keyword evidence="6 8" id="KW-0460">Magnesium</keyword>
<proteinExistence type="inferred from homology"/>
<feature type="binding site" evidence="8">
    <location>
        <position position="100"/>
    </location>
    <ligand>
        <name>Mg(2+)</name>
        <dbReference type="ChEBI" id="CHEBI:18420"/>
    </ligand>
</feature>
<evidence type="ECO:0000313" key="10">
    <source>
        <dbReference type="EMBL" id="GGP10398.1"/>
    </source>
</evidence>
<keyword evidence="2 8" id="KW-1277">Toxin-antitoxin system</keyword>
<evidence type="ECO:0000256" key="3">
    <source>
        <dbReference type="ARBA" id="ARBA00022722"/>
    </source>
</evidence>
<dbReference type="InterPro" id="IPR002716">
    <property type="entry name" value="PIN_dom"/>
</dbReference>
<keyword evidence="8" id="KW-0800">Toxin</keyword>
<feature type="domain" description="PIN" evidence="9">
    <location>
        <begin position="8"/>
        <end position="125"/>
    </location>
</feature>
<evidence type="ECO:0000256" key="7">
    <source>
        <dbReference type="ARBA" id="ARBA00038093"/>
    </source>
</evidence>